<name>A0A914C0G6_9BILA</name>
<dbReference type="Proteomes" id="UP000887540">
    <property type="component" value="Unplaced"/>
</dbReference>
<accession>A0A914C0G6</accession>
<feature type="domain" description="LysM" evidence="2">
    <location>
        <begin position="44"/>
        <end position="88"/>
    </location>
</feature>
<keyword evidence="1" id="KW-1133">Transmembrane helix</keyword>
<dbReference type="Gene3D" id="3.10.350.10">
    <property type="entry name" value="LysM domain"/>
    <property type="match status" value="1"/>
</dbReference>
<evidence type="ECO:0000313" key="3">
    <source>
        <dbReference type="Proteomes" id="UP000887540"/>
    </source>
</evidence>
<evidence type="ECO:0000259" key="2">
    <source>
        <dbReference type="PROSITE" id="PS51782"/>
    </source>
</evidence>
<dbReference type="SMART" id="SM00257">
    <property type="entry name" value="LysM"/>
    <property type="match status" value="1"/>
</dbReference>
<protein>
    <submittedName>
        <fullName evidence="4">LysM domain-containing protein</fullName>
    </submittedName>
</protein>
<sequence length="220" mass="24376">MNSTTSASEDSAKLETIELRSRGRIGIIPRQEDYAGTTNGRVLIERPVNPGDTINKISLQYSVPVSEIKRVNNLVTDQDLFALPSIRIPMGTWQLANEPSTSNSHVNHNDRAPLLLDCDELEIEDHKKVSINRILEKADATIAQARENLPSPGLEGGAFHFVDATSPDNTNRNIWLLILAVLVIFVVVPLVLTLLEEESQVHSDHPADHRAAEHIKQMTV</sequence>
<dbReference type="PROSITE" id="PS51782">
    <property type="entry name" value="LYSM"/>
    <property type="match status" value="1"/>
</dbReference>
<organism evidence="3 4">
    <name type="scientific">Acrobeloides nanus</name>
    <dbReference type="NCBI Taxonomy" id="290746"/>
    <lineage>
        <taxon>Eukaryota</taxon>
        <taxon>Metazoa</taxon>
        <taxon>Ecdysozoa</taxon>
        <taxon>Nematoda</taxon>
        <taxon>Chromadorea</taxon>
        <taxon>Rhabditida</taxon>
        <taxon>Tylenchina</taxon>
        <taxon>Cephalobomorpha</taxon>
        <taxon>Cephaloboidea</taxon>
        <taxon>Cephalobidae</taxon>
        <taxon>Acrobeloides</taxon>
    </lineage>
</organism>
<dbReference type="WBParaSite" id="ACRNAN_Path_1439.g5634.t1">
    <property type="protein sequence ID" value="ACRNAN_Path_1439.g5634.t1"/>
    <property type="gene ID" value="ACRNAN_Path_1439.g5634"/>
</dbReference>
<dbReference type="InterPro" id="IPR018392">
    <property type="entry name" value="LysM"/>
</dbReference>
<keyword evidence="1" id="KW-0812">Transmembrane</keyword>
<dbReference type="PANTHER" id="PTHR20932:SF13">
    <property type="entry name" value="LD36653P"/>
    <property type="match status" value="1"/>
</dbReference>
<feature type="transmembrane region" description="Helical" evidence="1">
    <location>
        <begin position="174"/>
        <end position="195"/>
    </location>
</feature>
<proteinExistence type="predicted"/>
<dbReference type="CDD" id="cd00118">
    <property type="entry name" value="LysM"/>
    <property type="match status" value="1"/>
</dbReference>
<dbReference type="InterPro" id="IPR045030">
    <property type="entry name" value="LYSM1-4"/>
</dbReference>
<dbReference type="Pfam" id="PF01476">
    <property type="entry name" value="LysM"/>
    <property type="match status" value="1"/>
</dbReference>
<dbReference type="AlphaFoldDB" id="A0A914C0G6"/>
<evidence type="ECO:0000313" key="4">
    <source>
        <dbReference type="WBParaSite" id="ACRNAN_Path_1439.g5634.t1"/>
    </source>
</evidence>
<dbReference type="InterPro" id="IPR036779">
    <property type="entry name" value="LysM_dom_sf"/>
</dbReference>
<dbReference type="SUPFAM" id="SSF54106">
    <property type="entry name" value="LysM domain"/>
    <property type="match status" value="1"/>
</dbReference>
<reference evidence="4" key="1">
    <citation type="submission" date="2022-11" db="UniProtKB">
        <authorList>
            <consortium name="WormBaseParasite"/>
        </authorList>
    </citation>
    <scope>IDENTIFICATION</scope>
</reference>
<keyword evidence="3" id="KW-1185">Reference proteome</keyword>
<dbReference type="PANTHER" id="PTHR20932">
    <property type="entry name" value="LYSM AND PUTATIVE PEPTIDOGLYCAN-BINDING DOMAIN-CONTAINING PROTEIN"/>
    <property type="match status" value="1"/>
</dbReference>
<evidence type="ECO:0000256" key="1">
    <source>
        <dbReference type="SAM" id="Phobius"/>
    </source>
</evidence>
<keyword evidence="1" id="KW-0472">Membrane</keyword>